<dbReference type="GO" id="GO:0032259">
    <property type="term" value="P:methylation"/>
    <property type="evidence" value="ECO:0007669"/>
    <property type="project" value="UniProtKB-KW"/>
</dbReference>
<dbReference type="Proteomes" id="UP000520767">
    <property type="component" value="Unassembled WGS sequence"/>
</dbReference>
<dbReference type="Gene3D" id="3.40.50.150">
    <property type="entry name" value="Vaccinia Virus protein VP39"/>
    <property type="match status" value="1"/>
</dbReference>
<dbReference type="SUPFAM" id="SSF53790">
    <property type="entry name" value="Tetrapyrrole methylase"/>
    <property type="match status" value="1"/>
</dbReference>
<dbReference type="Pfam" id="PF00590">
    <property type="entry name" value="TP_methylase"/>
    <property type="match status" value="1"/>
</dbReference>
<keyword evidence="2" id="KW-0169">Cobalamin biosynthesis</keyword>
<evidence type="ECO:0000256" key="4">
    <source>
        <dbReference type="ARBA" id="ARBA00022679"/>
    </source>
</evidence>
<evidence type="ECO:0000256" key="2">
    <source>
        <dbReference type="ARBA" id="ARBA00022573"/>
    </source>
</evidence>
<evidence type="ECO:0000256" key="3">
    <source>
        <dbReference type="ARBA" id="ARBA00022603"/>
    </source>
</evidence>
<dbReference type="UniPathway" id="UPA00148"/>
<dbReference type="GO" id="GO:0008276">
    <property type="term" value="F:protein methyltransferase activity"/>
    <property type="evidence" value="ECO:0007669"/>
    <property type="project" value="InterPro"/>
</dbReference>
<accession>A0A7W7QBN0</accession>
<dbReference type="InterPro" id="IPR035996">
    <property type="entry name" value="4pyrrol_Methylase_sf"/>
</dbReference>
<gene>
    <name evidence="7" type="ORF">FHR82_006721</name>
</gene>
<evidence type="ECO:0000256" key="5">
    <source>
        <dbReference type="ARBA" id="ARBA00022691"/>
    </source>
</evidence>
<keyword evidence="4 7" id="KW-0808">Transferase</keyword>
<dbReference type="InterPro" id="IPR014776">
    <property type="entry name" value="4pyrrole_Mease_sub2"/>
</dbReference>
<comment type="pathway">
    <text evidence="1">Cofactor biosynthesis; adenosylcobalamin biosynthesis.</text>
</comment>
<dbReference type="SUPFAM" id="SSF53335">
    <property type="entry name" value="S-adenosyl-L-methionine-dependent methyltransferases"/>
    <property type="match status" value="1"/>
</dbReference>
<keyword evidence="8" id="KW-1185">Reference proteome</keyword>
<dbReference type="RefSeq" id="WP_184814505.1">
    <property type="nucleotide sequence ID" value="NZ_JACHJQ010000007.1"/>
</dbReference>
<dbReference type="InterPro" id="IPR029063">
    <property type="entry name" value="SAM-dependent_MTases_sf"/>
</dbReference>
<dbReference type="PANTHER" id="PTHR43182">
    <property type="entry name" value="COBALT-PRECORRIN-6B C(15)-METHYLTRANSFERASE (DECARBOXYLATING)"/>
    <property type="match status" value="1"/>
</dbReference>
<dbReference type="InterPro" id="IPR012818">
    <property type="entry name" value="CbiE"/>
</dbReference>
<protein>
    <submittedName>
        <fullName evidence="7">Precorrin-6Y C5,15-methyltransferase (Decarboxylating)</fullName>
        <ecNumber evidence="7">2.1.1.132</ecNumber>
    </submittedName>
</protein>
<evidence type="ECO:0000256" key="1">
    <source>
        <dbReference type="ARBA" id="ARBA00004953"/>
    </source>
</evidence>
<dbReference type="Gene3D" id="3.30.950.10">
    <property type="entry name" value="Methyltransferase, Cobalt-precorrin-4 Transmethylase, Domain 2"/>
    <property type="match status" value="1"/>
</dbReference>
<dbReference type="InterPro" id="IPR050714">
    <property type="entry name" value="Cobalamin_biosynth_MTase"/>
</dbReference>
<organism evidence="7 8">
    <name type="scientific">Actinophytocola algeriensis</name>
    <dbReference type="NCBI Taxonomy" id="1768010"/>
    <lineage>
        <taxon>Bacteria</taxon>
        <taxon>Bacillati</taxon>
        <taxon>Actinomycetota</taxon>
        <taxon>Actinomycetes</taxon>
        <taxon>Pseudonocardiales</taxon>
        <taxon>Pseudonocardiaceae</taxon>
    </lineage>
</organism>
<comment type="caution">
    <text evidence="7">The sequence shown here is derived from an EMBL/GenBank/DDBJ whole genome shotgun (WGS) entry which is preliminary data.</text>
</comment>
<evidence type="ECO:0000313" key="8">
    <source>
        <dbReference type="Proteomes" id="UP000520767"/>
    </source>
</evidence>
<dbReference type="AlphaFoldDB" id="A0A7W7QBN0"/>
<dbReference type="PANTHER" id="PTHR43182:SF1">
    <property type="entry name" value="COBALT-PRECORRIN-7 C(5)-METHYLTRANSFERASE"/>
    <property type="match status" value="1"/>
</dbReference>
<keyword evidence="5" id="KW-0949">S-adenosyl-L-methionine</keyword>
<proteinExistence type="predicted"/>
<sequence>MAATVTLIGLAGVHLPCGADPALAAARLVVGFDAALHTVLAAAGTGNGPGAPRTIEVPRAPGLPAPALDALAAAVAAGEPAVVLVPGDPGYFGVLRALRDRGLPTECLPGVTGVQRIAALIQRPWDDVSVVSAHGSAFRKAVNVCRARPAVGVLTGPDAGPAELAAALGGWHRTLVVLEDVGGPAEELSIVDPAEAVARTWRAPNVVLCLSDLDRVGAPGWLAGGEPGPPADGWALASDAFAHHDDTGGSPELRALALAKLAPRPGALVWDVMAGSGAIGIEAARMGAAVIAVEPDAGLRVRLLANARRHGVDLRLVDGPVPAALTGLPRPDGVFLATARGDVVRTCATAGATRVVIEVHELGSVGPARDALVDGGYAVDGRLLSAAPLQGLASGGAAVETATSSLLLWGVRR</sequence>
<dbReference type="GO" id="GO:0009236">
    <property type="term" value="P:cobalamin biosynthetic process"/>
    <property type="evidence" value="ECO:0007669"/>
    <property type="project" value="UniProtKB-UniPathway"/>
</dbReference>
<evidence type="ECO:0000313" key="7">
    <source>
        <dbReference type="EMBL" id="MBB4910463.1"/>
    </source>
</evidence>
<keyword evidence="3 7" id="KW-0489">Methyltransferase</keyword>
<reference evidence="7 8" key="1">
    <citation type="submission" date="2020-08" db="EMBL/GenBank/DDBJ databases">
        <title>Genomic Encyclopedia of Type Strains, Phase III (KMG-III): the genomes of soil and plant-associated and newly described type strains.</title>
        <authorList>
            <person name="Whitman W."/>
        </authorList>
    </citation>
    <scope>NUCLEOTIDE SEQUENCE [LARGE SCALE GENOMIC DNA]</scope>
    <source>
        <strain evidence="7 8">CECT 8960</strain>
    </source>
</reference>
<name>A0A7W7QBN0_9PSEU</name>
<evidence type="ECO:0000259" key="6">
    <source>
        <dbReference type="Pfam" id="PF00590"/>
    </source>
</evidence>
<dbReference type="EMBL" id="JACHJQ010000007">
    <property type="protein sequence ID" value="MBB4910463.1"/>
    <property type="molecule type" value="Genomic_DNA"/>
</dbReference>
<dbReference type="InterPro" id="IPR000878">
    <property type="entry name" value="4pyrrol_Mease"/>
</dbReference>
<dbReference type="CDD" id="cd11644">
    <property type="entry name" value="Precorrin-6Y-MT"/>
    <property type="match status" value="1"/>
</dbReference>
<dbReference type="GO" id="GO:0046025">
    <property type="term" value="F:precorrin-6Y C5,15-methyltransferase (decarboxylating) activity"/>
    <property type="evidence" value="ECO:0007669"/>
    <property type="project" value="UniProtKB-EC"/>
</dbReference>
<feature type="domain" description="Tetrapyrrole methylase" evidence="6">
    <location>
        <begin position="17"/>
        <end position="187"/>
    </location>
</feature>
<dbReference type="EC" id="2.1.1.132" evidence="7"/>